<organism evidence="2 3">
    <name type="scientific">Glarea lozoyensis (strain ATCC 20868 / MF5171)</name>
    <dbReference type="NCBI Taxonomy" id="1116229"/>
    <lineage>
        <taxon>Eukaryota</taxon>
        <taxon>Fungi</taxon>
        <taxon>Dikarya</taxon>
        <taxon>Ascomycota</taxon>
        <taxon>Pezizomycotina</taxon>
        <taxon>Leotiomycetes</taxon>
        <taxon>Helotiales</taxon>
        <taxon>Helotiaceae</taxon>
        <taxon>Glarea</taxon>
    </lineage>
</organism>
<feature type="domain" description="Heterokaryon incompatibility" evidence="1">
    <location>
        <begin position="63"/>
        <end position="191"/>
    </location>
</feature>
<dbReference type="HOGENOM" id="CLU_004184_7_2_1"/>
<dbReference type="PANTHER" id="PTHR24148:SF73">
    <property type="entry name" value="HET DOMAIN PROTEIN (AFU_ORTHOLOGUE AFUA_8G01020)"/>
    <property type="match status" value="1"/>
</dbReference>
<dbReference type="Proteomes" id="UP000016922">
    <property type="component" value="Unassembled WGS sequence"/>
</dbReference>
<dbReference type="KEGG" id="glz:GLAREA_10731"/>
<dbReference type="STRING" id="1116229.S3DST3"/>
<dbReference type="EMBL" id="KE145355">
    <property type="protein sequence ID" value="EPE35036.1"/>
    <property type="molecule type" value="Genomic_DNA"/>
</dbReference>
<evidence type="ECO:0000313" key="3">
    <source>
        <dbReference type="Proteomes" id="UP000016922"/>
    </source>
</evidence>
<dbReference type="Pfam" id="PF06985">
    <property type="entry name" value="HET"/>
    <property type="match status" value="1"/>
</dbReference>
<dbReference type="eggNOG" id="ENOG502RQTC">
    <property type="taxonomic scope" value="Eukaryota"/>
</dbReference>
<dbReference type="InterPro" id="IPR010730">
    <property type="entry name" value="HET"/>
</dbReference>
<keyword evidence="3" id="KW-1185">Reference proteome</keyword>
<gene>
    <name evidence="2" type="ORF">GLAREA_10731</name>
</gene>
<dbReference type="PANTHER" id="PTHR24148">
    <property type="entry name" value="ANKYRIN REPEAT DOMAIN-CONTAINING PROTEIN 39 HOMOLOG-RELATED"/>
    <property type="match status" value="1"/>
</dbReference>
<protein>
    <recommendedName>
        <fullName evidence="1">Heterokaryon incompatibility domain-containing protein</fullName>
    </recommendedName>
</protein>
<accession>S3DST3</accession>
<evidence type="ECO:0000313" key="2">
    <source>
        <dbReference type="EMBL" id="EPE35036.1"/>
    </source>
</evidence>
<dbReference type="InterPro" id="IPR052895">
    <property type="entry name" value="HetReg/Transcr_Mod"/>
</dbReference>
<dbReference type="RefSeq" id="XP_008078023.1">
    <property type="nucleotide sequence ID" value="XM_008079832.1"/>
</dbReference>
<dbReference type="AlphaFoldDB" id="S3DST3"/>
<dbReference type="GeneID" id="19469777"/>
<proteinExistence type="predicted"/>
<evidence type="ECO:0000259" key="1">
    <source>
        <dbReference type="Pfam" id="PF06985"/>
    </source>
</evidence>
<dbReference type="OrthoDB" id="2157530at2759"/>
<name>S3DST3_GLAL2</name>
<sequence length="641" mass="74758">MDLTTPLARRPTSLRSYQYQPLPAEVFIRVLCLHPSASMEDRVKCTISHKTLQQCQLDTIDHFSALSYVWGDAADPETIELEGYDFQVTRNLDSALRHIRDSSKPRDIWVDAICINQSDSEEKSIQVRMMWQVYQAAHHTLIYLGDASSESDVLIRELNNLKHIPLESVLVAGFQDILQRPWFSRVWILQELAFSRDPWVHCGKQSIHWDMLQKPSINPFRNEPLYRELHLMNYHRVDPESRRFRPQIQSDLHSLAGNSHSEERREFIVRFKGLVLTRRGRGVQDPRDMVFAHVNLAGLYKYPATDTRVQELFSADYKKSCAYVYQEIVKFIMTENPVMVHDLLADAESMIKLEDRKLGLATWTVDWSESSSTRPRKALGQVTDRFGDIWCNPKREGWNLLDLGAALLFYGYRRGILVYVSSVLATDEVDMIKDFISASDSLHISPQDFQSSLKVLVDYYTQVLSGTNPIPDEEMHAEHEEAALEKYRRQLFTRLLWARPNKERYESFLFARRWGLLQDGTWALVPAIAQRGDDVCCFEEVDATPFLLRKTEVPNSFDVKIRKDYNDVVPWLSEKNYVGEKMTFQDGSHFHFIGECFMNEWEFQDMKHRIKDDVRGNKTPQKQDATQKIVEDYQREAFVLH</sequence>
<reference evidence="2 3" key="1">
    <citation type="journal article" date="2013" name="BMC Genomics">
        <title>Genomics-driven discovery of the pneumocandin biosynthetic gene cluster in the fungus Glarea lozoyensis.</title>
        <authorList>
            <person name="Chen L."/>
            <person name="Yue Q."/>
            <person name="Zhang X."/>
            <person name="Xiang M."/>
            <person name="Wang C."/>
            <person name="Li S."/>
            <person name="Che Y."/>
            <person name="Ortiz-Lopez F.J."/>
            <person name="Bills G.F."/>
            <person name="Liu X."/>
            <person name="An Z."/>
        </authorList>
    </citation>
    <scope>NUCLEOTIDE SEQUENCE [LARGE SCALE GENOMIC DNA]</scope>
    <source>
        <strain evidence="3">ATCC 20868 / MF5171</strain>
    </source>
</reference>
<dbReference type="OMA" id="CTISHKT"/>